<dbReference type="Proteomes" id="UP000053593">
    <property type="component" value="Unassembled WGS sequence"/>
</dbReference>
<proteinExistence type="predicted"/>
<name>A0A0D0BXD7_9AGAR</name>
<keyword evidence="2" id="KW-1185">Reference proteome</keyword>
<protein>
    <submittedName>
        <fullName evidence="1">Uncharacterized protein</fullName>
    </submittedName>
</protein>
<dbReference type="HOGENOM" id="CLU_934001_0_0_1"/>
<reference evidence="1 2" key="1">
    <citation type="submission" date="2014-04" db="EMBL/GenBank/DDBJ databases">
        <title>Evolutionary Origins and Diversification of the Mycorrhizal Mutualists.</title>
        <authorList>
            <consortium name="DOE Joint Genome Institute"/>
            <consortium name="Mycorrhizal Genomics Consortium"/>
            <person name="Kohler A."/>
            <person name="Kuo A."/>
            <person name="Nagy L.G."/>
            <person name="Floudas D."/>
            <person name="Copeland A."/>
            <person name="Barry K.W."/>
            <person name="Cichocki N."/>
            <person name="Veneault-Fourrey C."/>
            <person name="LaButti K."/>
            <person name="Lindquist E.A."/>
            <person name="Lipzen A."/>
            <person name="Lundell T."/>
            <person name="Morin E."/>
            <person name="Murat C."/>
            <person name="Riley R."/>
            <person name="Ohm R."/>
            <person name="Sun H."/>
            <person name="Tunlid A."/>
            <person name="Henrissat B."/>
            <person name="Grigoriev I.V."/>
            <person name="Hibbett D.S."/>
            <person name="Martin F."/>
        </authorList>
    </citation>
    <scope>NUCLEOTIDE SEQUENCE [LARGE SCALE GENOMIC DNA]</scope>
    <source>
        <strain evidence="1 2">FD-317 M1</strain>
    </source>
</reference>
<accession>A0A0D0BXD7</accession>
<evidence type="ECO:0000313" key="2">
    <source>
        <dbReference type="Proteomes" id="UP000053593"/>
    </source>
</evidence>
<evidence type="ECO:0000313" key="1">
    <source>
        <dbReference type="EMBL" id="KIK50152.1"/>
    </source>
</evidence>
<gene>
    <name evidence="1" type="ORF">GYMLUDRAFT_253224</name>
</gene>
<sequence>MTWVYFFTQVYRYEDSSRQLIRPNGFIIDCSNTFPPHKTIYEGLPNKPDCYCQMAAYLDSLVLKQLSILGSPRNSNHTAQYNPQLDLAGYPTDSLVADSNPKPPDHKAKTVPNNLSNTFLVPQSPFMPTAIDSWERALRILSNHNQALHPPPGVNSAFWVPPVHNIISPVNPETVSGSPLHLTSKQWRSLLEVTGWRYGEPDTATTTGTASDVDLTKSLRGLAARNLKDRLPYLTALHRVMRTWKGDKLELLMMDAIVNDESANFDLRLKRFEYALASFYTTSFLNVFGCAACIPYTM</sequence>
<dbReference type="EMBL" id="KN834925">
    <property type="protein sequence ID" value="KIK50152.1"/>
    <property type="molecule type" value="Genomic_DNA"/>
</dbReference>
<dbReference type="OrthoDB" id="2634326at2759"/>
<organism evidence="1 2">
    <name type="scientific">Collybiopsis luxurians FD-317 M1</name>
    <dbReference type="NCBI Taxonomy" id="944289"/>
    <lineage>
        <taxon>Eukaryota</taxon>
        <taxon>Fungi</taxon>
        <taxon>Dikarya</taxon>
        <taxon>Basidiomycota</taxon>
        <taxon>Agaricomycotina</taxon>
        <taxon>Agaricomycetes</taxon>
        <taxon>Agaricomycetidae</taxon>
        <taxon>Agaricales</taxon>
        <taxon>Marasmiineae</taxon>
        <taxon>Omphalotaceae</taxon>
        <taxon>Collybiopsis</taxon>
        <taxon>Collybiopsis luxurians</taxon>
    </lineage>
</organism>
<dbReference type="AlphaFoldDB" id="A0A0D0BXD7"/>